<dbReference type="AlphaFoldDB" id="A0A6C1AZ02"/>
<evidence type="ECO:0000256" key="2">
    <source>
        <dbReference type="PIRSR" id="PIRSR006232-1"/>
    </source>
</evidence>
<comment type="similarity">
    <text evidence="1 3">Belongs to the pirin family.</text>
</comment>
<feature type="binding site" evidence="2">
    <location>
        <position position="75"/>
    </location>
    <ligand>
        <name>Fe cation</name>
        <dbReference type="ChEBI" id="CHEBI:24875"/>
    </ligand>
</feature>
<accession>A0A6C1AZ02</accession>
<evidence type="ECO:0000259" key="4">
    <source>
        <dbReference type="Pfam" id="PF02678"/>
    </source>
</evidence>
<protein>
    <submittedName>
        <fullName evidence="6">Pirin family protein</fullName>
    </submittedName>
</protein>
<dbReference type="RefSeq" id="WP_173763751.1">
    <property type="nucleotide sequence ID" value="NZ_CP048836.1"/>
</dbReference>
<evidence type="ECO:0000313" key="7">
    <source>
        <dbReference type="Proteomes" id="UP000501991"/>
    </source>
</evidence>
<feature type="domain" description="Pirin N-terminal" evidence="4">
    <location>
        <begin position="36"/>
        <end position="141"/>
    </location>
</feature>
<keyword evidence="2" id="KW-0479">Metal-binding</keyword>
<dbReference type="Pfam" id="PF02678">
    <property type="entry name" value="Pirin"/>
    <property type="match status" value="1"/>
</dbReference>
<evidence type="ECO:0000256" key="1">
    <source>
        <dbReference type="ARBA" id="ARBA00008416"/>
    </source>
</evidence>
<organism evidence="6 7">
    <name type="scientific">Nitrogeniibacter mangrovi</name>
    <dbReference type="NCBI Taxonomy" id="2016596"/>
    <lineage>
        <taxon>Bacteria</taxon>
        <taxon>Pseudomonadati</taxon>
        <taxon>Pseudomonadota</taxon>
        <taxon>Betaproteobacteria</taxon>
        <taxon>Rhodocyclales</taxon>
        <taxon>Zoogloeaceae</taxon>
        <taxon>Nitrogeniibacter</taxon>
    </lineage>
</organism>
<feature type="binding site" evidence="2">
    <location>
        <position position="119"/>
    </location>
    <ligand>
        <name>Fe cation</name>
        <dbReference type="ChEBI" id="CHEBI:24875"/>
    </ligand>
</feature>
<evidence type="ECO:0000259" key="5">
    <source>
        <dbReference type="Pfam" id="PF05726"/>
    </source>
</evidence>
<dbReference type="KEGG" id="azq:G3580_02430"/>
<keyword evidence="7" id="KW-1185">Reference proteome</keyword>
<dbReference type="SUPFAM" id="SSF51182">
    <property type="entry name" value="RmlC-like cupins"/>
    <property type="match status" value="1"/>
</dbReference>
<dbReference type="GO" id="GO:0046872">
    <property type="term" value="F:metal ion binding"/>
    <property type="evidence" value="ECO:0007669"/>
    <property type="project" value="UniProtKB-KW"/>
</dbReference>
<dbReference type="InterPro" id="IPR003829">
    <property type="entry name" value="Pirin_N_dom"/>
</dbReference>
<reference evidence="6 7" key="1">
    <citation type="submission" date="2020-02" db="EMBL/GenBank/DDBJ databases">
        <title>Nitrogenibacter mangrovi gen. nov., sp. nov. isolated from mangrove sediment, a denitrifying betaproteobacterium.</title>
        <authorList>
            <person name="Liao H."/>
            <person name="Tian Y."/>
        </authorList>
    </citation>
    <scope>NUCLEOTIDE SEQUENCE [LARGE SCALE GENOMIC DNA]</scope>
    <source>
        <strain evidence="6 7">M9-3-2</strain>
    </source>
</reference>
<evidence type="ECO:0000256" key="3">
    <source>
        <dbReference type="RuleBase" id="RU003457"/>
    </source>
</evidence>
<dbReference type="CDD" id="cd02909">
    <property type="entry name" value="cupin_pirin_N"/>
    <property type="match status" value="1"/>
</dbReference>
<comment type="cofactor">
    <cofactor evidence="2">
        <name>Fe cation</name>
        <dbReference type="ChEBI" id="CHEBI:24875"/>
    </cofactor>
    <text evidence="2">Binds 1 Fe cation per subunit.</text>
</comment>
<name>A0A6C1AZ02_9RHOO</name>
<keyword evidence="2" id="KW-0408">Iron</keyword>
<dbReference type="PIRSF" id="PIRSF006232">
    <property type="entry name" value="Pirin"/>
    <property type="match status" value="1"/>
</dbReference>
<feature type="binding site" evidence="2">
    <location>
        <position position="77"/>
    </location>
    <ligand>
        <name>Fe cation</name>
        <dbReference type="ChEBI" id="CHEBI:24875"/>
    </ligand>
</feature>
<proteinExistence type="inferred from homology"/>
<dbReference type="CDD" id="cd02247">
    <property type="entry name" value="cupin_pirin_C"/>
    <property type="match status" value="1"/>
</dbReference>
<dbReference type="InterPro" id="IPR011051">
    <property type="entry name" value="RmlC_Cupin_sf"/>
</dbReference>
<dbReference type="InterPro" id="IPR008778">
    <property type="entry name" value="Pirin_C_dom"/>
</dbReference>
<evidence type="ECO:0000313" key="6">
    <source>
        <dbReference type="EMBL" id="QID16582.1"/>
    </source>
</evidence>
<sequence>MSIAEPRVVESDCRFEAGCDAVDLIITPRDKDLGGFSVRRVLPTAQRQMVGPWIFFDHMGPADFPAGSGINVRPHPHINLATVTYLFEGEILHRDSLGSLQAIRPGDINLMVAGSGIVHSERERPEVTAAPHRLHGLQLWLALPEADEEIAPAFIHYPGADIPAREVGGVRVRVMMGQAYGVRSPVKTFAETLYVEADLKAGQTLALPDAPERAVYLASGRVHVGATALAPHAMAVLKEATGVSVRADTDARIALIGGEPLGRRFIEWNFVSSRQARIDQAKADWRGGRFATVPGDETEFIPLPE</sequence>
<dbReference type="InterPro" id="IPR012093">
    <property type="entry name" value="Pirin"/>
</dbReference>
<dbReference type="InterPro" id="IPR014710">
    <property type="entry name" value="RmlC-like_jellyroll"/>
</dbReference>
<dbReference type="Pfam" id="PF05726">
    <property type="entry name" value="Pirin_C"/>
    <property type="match status" value="1"/>
</dbReference>
<feature type="binding site" evidence="2">
    <location>
        <position position="121"/>
    </location>
    <ligand>
        <name>Fe cation</name>
        <dbReference type="ChEBI" id="CHEBI:24875"/>
    </ligand>
</feature>
<dbReference type="PANTHER" id="PTHR13903:SF8">
    <property type="entry name" value="PIRIN"/>
    <property type="match status" value="1"/>
</dbReference>
<feature type="domain" description="Pirin C-terminal" evidence="5">
    <location>
        <begin position="194"/>
        <end position="290"/>
    </location>
</feature>
<dbReference type="PANTHER" id="PTHR13903">
    <property type="entry name" value="PIRIN-RELATED"/>
    <property type="match status" value="1"/>
</dbReference>
<dbReference type="Proteomes" id="UP000501991">
    <property type="component" value="Chromosome"/>
</dbReference>
<dbReference type="EMBL" id="CP048836">
    <property type="protein sequence ID" value="QID16582.1"/>
    <property type="molecule type" value="Genomic_DNA"/>
</dbReference>
<dbReference type="Gene3D" id="2.60.120.10">
    <property type="entry name" value="Jelly Rolls"/>
    <property type="match status" value="2"/>
</dbReference>
<gene>
    <name evidence="6" type="ORF">G3580_02430</name>
</gene>